<evidence type="ECO:0000313" key="2">
    <source>
        <dbReference type="EMBL" id="MFC5750751.1"/>
    </source>
</evidence>
<protein>
    <recommendedName>
        <fullName evidence="4">DUF3618 domain-containing protein</fullName>
    </recommendedName>
</protein>
<evidence type="ECO:0000313" key="3">
    <source>
        <dbReference type="Proteomes" id="UP001596074"/>
    </source>
</evidence>
<evidence type="ECO:0000256" key="1">
    <source>
        <dbReference type="SAM" id="MobiDB-lite"/>
    </source>
</evidence>
<proteinExistence type="predicted"/>
<dbReference type="Proteomes" id="UP001596074">
    <property type="component" value="Unassembled WGS sequence"/>
</dbReference>
<keyword evidence="3" id="KW-1185">Reference proteome</keyword>
<name>A0ABW1A5L9_9ACTN</name>
<dbReference type="EMBL" id="JBHSON010000058">
    <property type="protein sequence ID" value="MFC5750751.1"/>
    <property type="molecule type" value="Genomic_DNA"/>
</dbReference>
<dbReference type="RefSeq" id="WP_378286510.1">
    <property type="nucleotide sequence ID" value="NZ_JBHSON010000058.1"/>
</dbReference>
<sequence length="150" mass="15552">MMSIRRKPHEEALTRLGRMQAACRQGASGAAGRVGPAARSTRDVAAGRVLVARGWSAPRLRKAGTYVETELGPRMGAMLSNAARRVEPPHPVRKGRNVAMTMVAAASAVGLAGALLTRRSGAQEPAGQESGRSSATTTAPADADGQVRTP</sequence>
<evidence type="ECO:0008006" key="4">
    <source>
        <dbReference type="Google" id="ProtNLM"/>
    </source>
</evidence>
<organism evidence="2 3">
    <name type="scientific">Actinomadura rugatobispora</name>
    <dbReference type="NCBI Taxonomy" id="1994"/>
    <lineage>
        <taxon>Bacteria</taxon>
        <taxon>Bacillati</taxon>
        <taxon>Actinomycetota</taxon>
        <taxon>Actinomycetes</taxon>
        <taxon>Streptosporangiales</taxon>
        <taxon>Thermomonosporaceae</taxon>
        <taxon>Actinomadura</taxon>
    </lineage>
</organism>
<reference evidence="3" key="1">
    <citation type="journal article" date="2019" name="Int. J. Syst. Evol. Microbiol.">
        <title>The Global Catalogue of Microorganisms (GCM) 10K type strain sequencing project: providing services to taxonomists for standard genome sequencing and annotation.</title>
        <authorList>
            <consortium name="The Broad Institute Genomics Platform"/>
            <consortium name="The Broad Institute Genome Sequencing Center for Infectious Disease"/>
            <person name="Wu L."/>
            <person name="Ma J."/>
        </authorList>
    </citation>
    <scope>NUCLEOTIDE SEQUENCE [LARGE SCALE GENOMIC DNA]</scope>
    <source>
        <strain evidence="3">KCTC 42087</strain>
    </source>
</reference>
<comment type="caution">
    <text evidence="2">The sequence shown here is derived from an EMBL/GenBank/DDBJ whole genome shotgun (WGS) entry which is preliminary data.</text>
</comment>
<accession>A0ABW1A5L9</accession>
<gene>
    <name evidence="2" type="ORF">ACFPZN_34470</name>
</gene>
<feature type="compositionally biased region" description="Low complexity" evidence="1">
    <location>
        <begin position="135"/>
        <end position="144"/>
    </location>
</feature>
<feature type="region of interest" description="Disordered" evidence="1">
    <location>
        <begin position="119"/>
        <end position="150"/>
    </location>
</feature>